<dbReference type="GO" id="GO:0000725">
    <property type="term" value="P:recombinational repair"/>
    <property type="evidence" value="ECO:0007669"/>
    <property type="project" value="TreeGrafter"/>
</dbReference>
<dbReference type="InterPro" id="IPR027417">
    <property type="entry name" value="P-loop_NTPase"/>
</dbReference>
<name>A0AA97H2A2_9FIRM</name>
<dbReference type="SUPFAM" id="SSF52980">
    <property type="entry name" value="Restriction endonuclease-like"/>
    <property type="match status" value="1"/>
</dbReference>
<reference evidence="18" key="2">
    <citation type="submission" date="2024-06" db="EMBL/GenBank/DDBJ databases">
        <title>Caproicibacterium argilliputei sp. nov, a novel caproic acid producing anaerobic bacterium isolated from pit mud.</title>
        <authorList>
            <person name="Zeng C."/>
        </authorList>
    </citation>
    <scope>NUCLEOTIDE SEQUENCE [LARGE SCALE GENOMIC DNA]</scope>
    <source>
        <strain evidence="18">ZCY20-5</strain>
    </source>
</reference>
<dbReference type="RefSeq" id="WP_275845805.1">
    <property type="nucleotide sequence ID" value="NZ_CP135996.1"/>
</dbReference>
<feature type="domain" description="UvrD-like helicase C-terminal" evidence="16">
    <location>
        <begin position="491"/>
        <end position="775"/>
    </location>
</feature>
<evidence type="ECO:0000313" key="18">
    <source>
        <dbReference type="Proteomes" id="UP001300604"/>
    </source>
</evidence>
<feature type="domain" description="UvrD-like helicase ATP-binding" evidence="15">
    <location>
        <begin position="3"/>
        <end position="472"/>
    </location>
</feature>
<sequence>MSTNWTSEQQDAIAARGGPLLVSAAAGSGKTAVLVERMVGLILDEHAPVDADRLLVVTFTKAAAAEMRDRIDKRLSQELRNHPASAFLQRQKILLSRAHIGTVDSFCSDLVRENFSLLGIPADFRVADPGEMEVLRAQTLSRVLDGFYCADDRTFLELLDCFSAGRDDRPLTRMVQQLYDFVRSHPFPQRWLKDKAAMYRAEHPDETLWGKAVRLYAQEALAYCVQTLRQTIVMLQEDAILSEKCAPVLVQDLQQLETAAAALPQADWDAAGELLRGISFGRMAAVRGYKEDPLKLAADANRKEVKTAVQQVQSLLSCTAQECAQDFERLLPMVEKLFAVVETFGRELDAAKAERKLADFGDLEHWALRLLAEETPDGWKRTRTAEETAQRYDEILVDEYQDTNELQDLLFRAVSKEETNLFMVGDVKQSIYGFRQAEAGLFLSRRSASAPYDRLHPHFPAYITLGRNFRSRAGVTETVNFLFQQLMSEGAGGLDYTDRDALYCGAQYPDSVSPDVELDLLERRTDTGDAETAELECRRIAEYVLDFLQNGTVFEQGQARSGRFRDVCILLRSANQYAPVYARLLGSLGIPAWADPGGGFFGTLEVRTVLSFLRTIDNPLQDIPLLAVLASPIYGFTPDELAQLRIADRKGPLYFAVRKASAHGNERCAAFLRDLRDWRAQAAAMPANRFIDFLLRQSGYQDMVLSMDNGETRLANLHLLLEYARKYETAGSGGLSGFIRFVDRLQEEGGDLGAAASGRETADVVRIMSIHRSKGLEFPVVILAGCGRRFHRDVGDVRLHPKLGLGVKLRDEATGCRYTTLPRNAAALEQERDEMSEELRVLYVALTRAKEKLFMLCSISNVEARLTSLAAKLGQEDRLPAFLVRRASCVADWLLLCALRHPDAGRLRQAACAEHLRVLPCTQPCAFQIIRYGSLPEAEPAAVRLQEADSPAAPPDEALLYRLREEITFVYPYAPLERVRAKTAASNVAAAPFEKTYAALSCPAFLNRSGLTPAQRGTALHSFLQYADYQKAAQEPQAELDRLRQEAFLTEEEAAVVNLEAVRRFFASPLAQRMLQSAHVYREYRFTVELPASRLDASLPAAMGAEPVVVQGAVDCAFEENGGLVLLDYKTDRDADSGKLLEHYGAQLAVYKEALQQCIGLPVRECYLYAFAVGKAVRAAFSDT</sequence>
<comment type="catalytic activity">
    <reaction evidence="13">
        <text>ATP + H2O = ADP + phosphate + H(+)</text>
        <dbReference type="Rhea" id="RHEA:13065"/>
        <dbReference type="ChEBI" id="CHEBI:15377"/>
        <dbReference type="ChEBI" id="CHEBI:15378"/>
        <dbReference type="ChEBI" id="CHEBI:30616"/>
        <dbReference type="ChEBI" id="CHEBI:43474"/>
        <dbReference type="ChEBI" id="CHEBI:456216"/>
        <dbReference type="EC" id="5.6.2.4"/>
    </reaction>
</comment>
<dbReference type="NCBIfam" id="TIGR02785">
    <property type="entry name" value="addA_Gpos"/>
    <property type="match status" value="1"/>
</dbReference>
<keyword evidence="6" id="KW-0269">Exonuclease</keyword>
<evidence type="ECO:0000259" key="16">
    <source>
        <dbReference type="PROSITE" id="PS51217"/>
    </source>
</evidence>
<evidence type="ECO:0000256" key="14">
    <source>
        <dbReference type="PROSITE-ProRule" id="PRU00560"/>
    </source>
</evidence>
<evidence type="ECO:0000256" key="7">
    <source>
        <dbReference type="ARBA" id="ARBA00022840"/>
    </source>
</evidence>
<keyword evidence="4 14" id="KW-0378">Hydrolase</keyword>
<dbReference type="InterPro" id="IPR011604">
    <property type="entry name" value="PDDEXK-like_dom_sf"/>
</dbReference>
<evidence type="ECO:0000256" key="12">
    <source>
        <dbReference type="ARBA" id="ARBA00034808"/>
    </source>
</evidence>
<evidence type="ECO:0000256" key="8">
    <source>
        <dbReference type="ARBA" id="ARBA00023125"/>
    </source>
</evidence>
<dbReference type="InterPro" id="IPR014016">
    <property type="entry name" value="UvrD-like_ATP-bd"/>
</dbReference>
<comment type="catalytic activity">
    <reaction evidence="11">
        <text>Couples ATP hydrolysis with the unwinding of duplex DNA by translocating in the 3'-5' direction.</text>
        <dbReference type="EC" id="5.6.2.4"/>
    </reaction>
</comment>
<dbReference type="Proteomes" id="UP001300604">
    <property type="component" value="Chromosome"/>
</dbReference>
<accession>A0AA97H2A2</accession>
<dbReference type="AlphaFoldDB" id="A0AA97H2A2"/>
<proteinExistence type="predicted"/>
<evidence type="ECO:0000256" key="10">
    <source>
        <dbReference type="ARBA" id="ARBA00023235"/>
    </source>
</evidence>
<evidence type="ECO:0000256" key="3">
    <source>
        <dbReference type="ARBA" id="ARBA00022763"/>
    </source>
</evidence>
<evidence type="ECO:0000256" key="1">
    <source>
        <dbReference type="ARBA" id="ARBA00022722"/>
    </source>
</evidence>
<dbReference type="GO" id="GO:0005524">
    <property type="term" value="F:ATP binding"/>
    <property type="evidence" value="ECO:0007669"/>
    <property type="project" value="UniProtKB-UniRule"/>
</dbReference>
<evidence type="ECO:0000256" key="6">
    <source>
        <dbReference type="ARBA" id="ARBA00022839"/>
    </source>
</evidence>
<keyword evidence="7 14" id="KW-0067">ATP-binding</keyword>
<dbReference type="InterPro" id="IPR038726">
    <property type="entry name" value="PDDEXK_AddAB-type"/>
</dbReference>
<dbReference type="PROSITE" id="PS51217">
    <property type="entry name" value="UVRD_HELICASE_CTER"/>
    <property type="match status" value="1"/>
</dbReference>
<evidence type="ECO:0000256" key="4">
    <source>
        <dbReference type="ARBA" id="ARBA00022801"/>
    </source>
</evidence>
<dbReference type="InterPro" id="IPR014152">
    <property type="entry name" value="AddA"/>
</dbReference>
<dbReference type="EC" id="5.6.2.4" evidence="12"/>
<dbReference type="InterPro" id="IPR011335">
    <property type="entry name" value="Restrct_endonuc-II-like"/>
</dbReference>
<dbReference type="InterPro" id="IPR014017">
    <property type="entry name" value="DNA_helicase_UvrD-like_C"/>
</dbReference>
<evidence type="ECO:0000256" key="2">
    <source>
        <dbReference type="ARBA" id="ARBA00022741"/>
    </source>
</evidence>
<keyword evidence="1" id="KW-0540">Nuclease</keyword>
<dbReference type="GO" id="GO:0004527">
    <property type="term" value="F:exonuclease activity"/>
    <property type="evidence" value="ECO:0007669"/>
    <property type="project" value="UniProtKB-KW"/>
</dbReference>
<feature type="binding site" evidence="14">
    <location>
        <begin position="24"/>
        <end position="31"/>
    </location>
    <ligand>
        <name>ATP</name>
        <dbReference type="ChEBI" id="CHEBI:30616"/>
    </ligand>
</feature>
<keyword evidence="2 14" id="KW-0547">Nucleotide-binding</keyword>
<reference evidence="17 18" key="1">
    <citation type="submission" date="2024-06" db="EMBL/GenBank/DDBJ databases">
        <title>Caproicibacterium argilliputei sp. nov, a novel caproic acid producing anaerobic bacterium isolated from pit mud.</title>
        <authorList>
            <person name="Xia S."/>
        </authorList>
    </citation>
    <scope>NUCLEOTIDE SEQUENCE [LARGE SCALE GENOMIC DNA]</scope>
    <source>
        <strain evidence="17 18">ZCY20-5</strain>
    </source>
</reference>
<dbReference type="Pfam" id="PF00580">
    <property type="entry name" value="UvrD-helicase"/>
    <property type="match status" value="1"/>
</dbReference>
<keyword evidence="18" id="KW-1185">Reference proteome</keyword>
<dbReference type="GO" id="GO:0003677">
    <property type="term" value="F:DNA binding"/>
    <property type="evidence" value="ECO:0007669"/>
    <property type="project" value="UniProtKB-KW"/>
</dbReference>
<evidence type="ECO:0000256" key="9">
    <source>
        <dbReference type="ARBA" id="ARBA00023204"/>
    </source>
</evidence>
<keyword evidence="10" id="KW-0413">Isomerase</keyword>
<keyword evidence="3" id="KW-0227">DNA damage</keyword>
<dbReference type="EMBL" id="CP135996">
    <property type="protein sequence ID" value="WOC33406.1"/>
    <property type="molecule type" value="Genomic_DNA"/>
</dbReference>
<reference evidence="18" key="3">
    <citation type="submission" date="2024-06" db="EMBL/GenBank/DDBJ databases">
        <authorList>
            <person name="Zeng C."/>
        </authorList>
    </citation>
    <scope>NUCLEOTIDE SEQUENCE [LARGE SCALE GENOMIC DNA]</scope>
    <source>
        <strain evidence="18">ZCY20-5</strain>
    </source>
</reference>
<dbReference type="GO" id="GO:0005829">
    <property type="term" value="C:cytosol"/>
    <property type="evidence" value="ECO:0007669"/>
    <property type="project" value="TreeGrafter"/>
</dbReference>
<organism evidence="17 18">
    <name type="scientific">Caproicibacterium argilliputei</name>
    <dbReference type="NCBI Taxonomy" id="3030016"/>
    <lineage>
        <taxon>Bacteria</taxon>
        <taxon>Bacillati</taxon>
        <taxon>Bacillota</taxon>
        <taxon>Clostridia</taxon>
        <taxon>Eubacteriales</taxon>
        <taxon>Oscillospiraceae</taxon>
        <taxon>Caproicibacterium</taxon>
    </lineage>
</organism>
<dbReference type="Gene3D" id="3.90.320.10">
    <property type="match status" value="1"/>
</dbReference>
<dbReference type="PANTHER" id="PTHR11070:SF48">
    <property type="entry name" value="ATP-DEPENDENT HELICASE_NUCLEASE SUBUNIT A"/>
    <property type="match status" value="1"/>
</dbReference>
<evidence type="ECO:0000256" key="13">
    <source>
        <dbReference type="ARBA" id="ARBA00048988"/>
    </source>
</evidence>
<dbReference type="Gene3D" id="3.40.50.300">
    <property type="entry name" value="P-loop containing nucleotide triphosphate hydrolases"/>
    <property type="match status" value="4"/>
</dbReference>
<dbReference type="PROSITE" id="PS51198">
    <property type="entry name" value="UVRD_HELICASE_ATP_BIND"/>
    <property type="match status" value="1"/>
</dbReference>
<dbReference type="GO" id="GO:0006302">
    <property type="term" value="P:double-strand break repair"/>
    <property type="evidence" value="ECO:0007669"/>
    <property type="project" value="InterPro"/>
</dbReference>
<keyword evidence="8" id="KW-0238">DNA-binding</keyword>
<dbReference type="Pfam" id="PF12705">
    <property type="entry name" value="PDDEXK_1"/>
    <property type="match status" value="1"/>
</dbReference>
<dbReference type="PANTHER" id="PTHR11070">
    <property type="entry name" value="UVRD / RECB / PCRA DNA HELICASE FAMILY MEMBER"/>
    <property type="match status" value="1"/>
</dbReference>
<dbReference type="GO" id="GO:0033202">
    <property type="term" value="C:DNA helicase complex"/>
    <property type="evidence" value="ECO:0007669"/>
    <property type="project" value="TreeGrafter"/>
</dbReference>
<keyword evidence="9" id="KW-0234">DNA repair</keyword>
<dbReference type="GO" id="GO:0043138">
    <property type="term" value="F:3'-5' DNA helicase activity"/>
    <property type="evidence" value="ECO:0007669"/>
    <property type="project" value="UniProtKB-EC"/>
</dbReference>
<evidence type="ECO:0000259" key="15">
    <source>
        <dbReference type="PROSITE" id="PS51198"/>
    </source>
</evidence>
<gene>
    <name evidence="17" type="primary">addA</name>
    <name evidence="17" type="ORF">PXC00_05940</name>
</gene>
<dbReference type="SUPFAM" id="SSF52540">
    <property type="entry name" value="P-loop containing nucleoside triphosphate hydrolases"/>
    <property type="match status" value="1"/>
</dbReference>
<protein>
    <recommendedName>
        <fullName evidence="12">DNA 3'-5' helicase</fullName>
        <ecNumber evidence="12">5.6.2.4</ecNumber>
    </recommendedName>
</protein>
<dbReference type="KEGG" id="carl:PXC00_05940"/>
<evidence type="ECO:0000256" key="11">
    <source>
        <dbReference type="ARBA" id="ARBA00034617"/>
    </source>
</evidence>
<evidence type="ECO:0000313" key="17">
    <source>
        <dbReference type="EMBL" id="WOC33406.1"/>
    </source>
</evidence>
<dbReference type="Pfam" id="PF13361">
    <property type="entry name" value="UvrD_C"/>
    <property type="match status" value="1"/>
</dbReference>
<evidence type="ECO:0000256" key="5">
    <source>
        <dbReference type="ARBA" id="ARBA00022806"/>
    </source>
</evidence>
<dbReference type="InterPro" id="IPR000212">
    <property type="entry name" value="DNA_helicase_UvrD/REP"/>
</dbReference>
<keyword evidence="5 14" id="KW-0347">Helicase</keyword>